<evidence type="ECO:0000259" key="4">
    <source>
        <dbReference type="PROSITE" id="PS50102"/>
    </source>
</evidence>
<dbReference type="GO" id="GO:0005654">
    <property type="term" value="C:nucleoplasm"/>
    <property type="evidence" value="ECO:0007669"/>
    <property type="project" value="TreeGrafter"/>
</dbReference>
<feature type="region of interest" description="Disordered" evidence="3">
    <location>
        <begin position="1"/>
        <end position="22"/>
    </location>
</feature>
<dbReference type="GO" id="GO:0061574">
    <property type="term" value="C:ASAP complex"/>
    <property type="evidence" value="ECO:0007669"/>
    <property type="project" value="TreeGrafter"/>
</dbReference>
<protein>
    <recommendedName>
        <fullName evidence="4">RRM domain-containing protein</fullName>
    </recommendedName>
</protein>
<accession>A0A4Q2DXS9</accession>
<sequence length="242" mass="25638">MSRGRSLSPGRGDVDIDMDARSPNDKTDAKVVVVTNLTRNVVEVHLQTVFGFYGEITKIDLPLFGKSGQNRGKAALEYADASSARKATSPFENALAPHPLVVPAMAEFEVAPSRAPVLLETSPALLLDPVREHALAQGQNPHLSEEAAAAAVLVAVAEVDLEDEVGLLEVVTVTVTAPTVQAQIVPALVHQFAGVDTLPQLAEDVLQAIVAEVSAVAVPFAYAVLLSPLSFSLQIPFVFFIE</sequence>
<dbReference type="SMART" id="SM00360">
    <property type="entry name" value="RRM"/>
    <property type="match status" value="1"/>
</dbReference>
<dbReference type="GO" id="GO:0005737">
    <property type="term" value="C:cytoplasm"/>
    <property type="evidence" value="ECO:0007669"/>
    <property type="project" value="TreeGrafter"/>
</dbReference>
<comment type="caution">
    <text evidence="5">The sequence shown here is derived from an EMBL/GenBank/DDBJ whole genome shotgun (WGS) entry which is preliminary data.</text>
</comment>
<dbReference type="STRING" id="2316362.A0A4Q2DXS9"/>
<evidence type="ECO:0000256" key="3">
    <source>
        <dbReference type="SAM" id="MobiDB-lite"/>
    </source>
</evidence>
<dbReference type="PANTHER" id="PTHR15481">
    <property type="entry name" value="RIBONUCLEIC ACID BINDING PROTEIN S1"/>
    <property type="match status" value="1"/>
</dbReference>
<dbReference type="Proteomes" id="UP000290288">
    <property type="component" value="Unassembled WGS sequence"/>
</dbReference>
<feature type="compositionally biased region" description="Basic and acidic residues" evidence="3">
    <location>
        <begin position="12"/>
        <end position="22"/>
    </location>
</feature>
<evidence type="ECO:0000256" key="1">
    <source>
        <dbReference type="ARBA" id="ARBA00022884"/>
    </source>
</evidence>
<gene>
    <name evidence="5" type="ORF">EST38_g667</name>
</gene>
<dbReference type="AlphaFoldDB" id="A0A4Q2DXS9"/>
<organism evidence="5 6">
    <name type="scientific">Candolleomyces aberdarensis</name>
    <dbReference type="NCBI Taxonomy" id="2316362"/>
    <lineage>
        <taxon>Eukaryota</taxon>
        <taxon>Fungi</taxon>
        <taxon>Dikarya</taxon>
        <taxon>Basidiomycota</taxon>
        <taxon>Agaricomycotina</taxon>
        <taxon>Agaricomycetes</taxon>
        <taxon>Agaricomycetidae</taxon>
        <taxon>Agaricales</taxon>
        <taxon>Agaricineae</taxon>
        <taxon>Psathyrellaceae</taxon>
        <taxon>Candolleomyces</taxon>
    </lineage>
</organism>
<reference evidence="5 6" key="1">
    <citation type="submission" date="2019-01" db="EMBL/GenBank/DDBJ databases">
        <title>Draft genome sequence of Psathyrella aberdarensis IHI B618.</title>
        <authorList>
            <person name="Buettner E."/>
            <person name="Kellner H."/>
        </authorList>
    </citation>
    <scope>NUCLEOTIDE SEQUENCE [LARGE SCALE GENOMIC DNA]</scope>
    <source>
        <strain evidence="5 6">IHI B618</strain>
    </source>
</reference>
<keyword evidence="1 2" id="KW-0694">RNA-binding</keyword>
<dbReference type="GO" id="GO:0003723">
    <property type="term" value="F:RNA binding"/>
    <property type="evidence" value="ECO:0007669"/>
    <property type="project" value="UniProtKB-UniRule"/>
</dbReference>
<name>A0A4Q2DXS9_9AGAR</name>
<dbReference type="GO" id="GO:0000398">
    <property type="term" value="P:mRNA splicing, via spliceosome"/>
    <property type="evidence" value="ECO:0007669"/>
    <property type="project" value="TreeGrafter"/>
</dbReference>
<evidence type="ECO:0000313" key="6">
    <source>
        <dbReference type="Proteomes" id="UP000290288"/>
    </source>
</evidence>
<keyword evidence="6" id="KW-1185">Reference proteome</keyword>
<dbReference type="Gene3D" id="3.30.70.330">
    <property type="match status" value="1"/>
</dbReference>
<dbReference type="EMBL" id="SDEE01000008">
    <property type="protein sequence ID" value="RXW25169.1"/>
    <property type="molecule type" value="Genomic_DNA"/>
</dbReference>
<evidence type="ECO:0000313" key="5">
    <source>
        <dbReference type="EMBL" id="RXW25169.1"/>
    </source>
</evidence>
<dbReference type="InterPro" id="IPR035979">
    <property type="entry name" value="RBD_domain_sf"/>
</dbReference>
<dbReference type="OrthoDB" id="252020at2759"/>
<proteinExistence type="predicted"/>
<dbReference type="Pfam" id="PF00076">
    <property type="entry name" value="RRM_1"/>
    <property type="match status" value="1"/>
</dbReference>
<dbReference type="SUPFAM" id="SSF54928">
    <property type="entry name" value="RNA-binding domain, RBD"/>
    <property type="match status" value="1"/>
</dbReference>
<feature type="domain" description="RRM" evidence="4">
    <location>
        <begin position="30"/>
        <end position="115"/>
    </location>
</feature>
<dbReference type="PANTHER" id="PTHR15481:SF0">
    <property type="entry name" value="LD23870P-RELATED"/>
    <property type="match status" value="1"/>
</dbReference>
<dbReference type="PROSITE" id="PS50102">
    <property type="entry name" value="RRM"/>
    <property type="match status" value="1"/>
</dbReference>
<dbReference type="InterPro" id="IPR012677">
    <property type="entry name" value="Nucleotide-bd_a/b_plait_sf"/>
</dbReference>
<dbReference type="InterPro" id="IPR000504">
    <property type="entry name" value="RRM_dom"/>
</dbReference>
<evidence type="ECO:0000256" key="2">
    <source>
        <dbReference type="PROSITE-ProRule" id="PRU00176"/>
    </source>
</evidence>